<comment type="caution">
    <text evidence="1">The sequence shown here is derived from an EMBL/GenBank/DDBJ whole genome shotgun (WGS) entry which is preliminary data.</text>
</comment>
<name>A0A9P6H588_9AGAM</name>
<dbReference type="AlphaFoldDB" id="A0A9P6H588"/>
<keyword evidence="2" id="KW-1185">Reference proteome</keyword>
<evidence type="ECO:0000313" key="1">
    <source>
        <dbReference type="EMBL" id="KAF9779272.1"/>
    </source>
</evidence>
<organism evidence="1 2">
    <name type="scientific">Thelephora terrestris</name>
    <dbReference type="NCBI Taxonomy" id="56493"/>
    <lineage>
        <taxon>Eukaryota</taxon>
        <taxon>Fungi</taxon>
        <taxon>Dikarya</taxon>
        <taxon>Basidiomycota</taxon>
        <taxon>Agaricomycotina</taxon>
        <taxon>Agaricomycetes</taxon>
        <taxon>Thelephorales</taxon>
        <taxon>Thelephoraceae</taxon>
        <taxon>Thelephora</taxon>
    </lineage>
</organism>
<gene>
    <name evidence="1" type="ORF">BJ322DRAFT_1113613</name>
</gene>
<reference evidence="1" key="2">
    <citation type="submission" date="2020-11" db="EMBL/GenBank/DDBJ databases">
        <authorList>
            <consortium name="DOE Joint Genome Institute"/>
            <person name="Kuo A."/>
            <person name="Miyauchi S."/>
            <person name="Kiss E."/>
            <person name="Drula E."/>
            <person name="Kohler A."/>
            <person name="Sanchez-Garcia M."/>
            <person name="Andreopoulos B."/>
            <person name="Barry K.W."/>
            <person name="Bonito G."/>
            <person name="Buee M."/>
            <person name="Carver A."/>
            <person name="Chen C."/>
            <person name="Cichocki N."/>
            <person name="Clum A."/>
            <person name="Culley D."/>
            <person name="Crous P.W."/>
            <person name="Fauchery L."/>
            <person name="Girlanda M."/>
            <person name="Hayes R."/>
            <person name="Keri Z."/>
            <person name="Labutti K."/>
            <person name="Lipzen A."/>
            <person name="Lombard V."/>
            <person name="Magnuson J."/>
            <person name="Maillard F."/>
            <person name="Morin E."/>
            <person name="Murat C."/>
            <person name="Nolan M."/>
            <person name="Ohm R."/>
            <person name="Pangilinan J."/>
            <person name="Pereira M."/>
            <person name="Perotto S."/>
            <person name="Peter M."/>
            <person name="Riley R."/>
            <person name="Sitrit Y."/>
            <person name="Stielow B."/>
            <person name="Szollosi G."/>
            <person name="Zifcakova L."/>
            <person name="Stursova M."/>
            <person name="Spatafora J.W."/>
            <person name="Tedersoo L."/>
            <person name="Vaario L.-M."/>
            <person name="Yamada A."/>
            <person name="Yan M."/>
            <person name="Wang P."/>
            <person name="Xu J."/>
            <person name="Bruns T."/>
            <person name="Baldrian P."/>
            <person name="Vilgalys R."/>
            <person name="Henrissat B."/>
            <person name="Grigoriev I.V."/>
            <person name="Hibbett D."/>
            <person name="Nagy L.G."/>
            <person name="Martin F.M."/>
        </authorList>
    </citation>
    <scope>NUCLEOTIDE SEQUENCE</scope>
    <source>
        <strain evidence="1">UH-Tt-Lm1</strain>
    </source>
</reference>
<sequence length="455" mass="52060">MAPVSISDRIQALGRTVGSFVGVVARQPVDIDLISATIHRGCMGLPQELVDHVIDMLHDDLPALKSCSLTCKAMFASTRHLIHKTLCLTPRNNKSVLTQEEKKRFRRLIHAPWYRDVQLRFLSYMGERGLLQYTRRIYIYTPRPVYIPDLGVFTPDTLLPHLHHFRSLNRVRALTIENYDADAWRHHCKSYFAHFYPTLTSLTLCHPLGHYQSYLQFALQFPNLEYLCLDWPDEGNEGVRPTRPAPPSVSTIFDQPSLIHGHLRLVNMDYAVRLPMNLAYDLRNGFKLRSVELEGTSLNLGQHVIDANANTIQDLTIISSGCKALRYIKLMGIKDLRRLTMHPRILTSSDIAFEFLPIHTITSNTLRELVLVVCRHCFCFDGLYWSRWTYIDGFLYERFAEHGDFRLVIKAGNLDGLCAFQGHVEEGFPLLASIGRVRFESFGLVDGCWDCSAPS</sequence>
<protein>
    <recommendedName>
        <fullName evidence="3">F-box domain-containing protein</fullName>
    </recommendedName>
</protein>
<dbReference type="Proteomes" id="UP000736335">
    <property type="component" value="Unassembled WGS sequence"/>
</dbReference>
<evidence type="ECO:0000313" key="2">
    <source>
        <dbReference type="Proteomes" id="UP000736335"/>
    </source>
</evidence>
<evidence type="ECO:0008006" key="3">
    <source>
        <dbReference type="Google" id="ProtNLM"/>
    </source>
</evidence>
<dbReference type="EMBL" id="WIUZ02000020">
    <property type="protein sequence ID" value="KAF9779272.1"/>
    <property type="molecule type" value="Genomic_DNA"/>
</dbReference>
<reference evidence="1" key="1">
    <citation type="journal article" date="2020" name="Nat. Commun.">
        <title>Large-scale genome sequencing of mycorrhizal fungi provides insights into the early evolution of symbiotic traits.</title>
        <authorList>
            <person name="Miyauchi S."/>
            <person name="Kiss E."/>
            <person name="Kuo A."/>
            <person name="Drula E."/>
            <person name="Kohler A."/>
            <person name="Sanchez-Garcia M."/>
            <person name="Morin E."/>
            <person name="Andreopoulos B."/>
            <person name="Barry K.W."/>
            <person name="Bonito G."/>
            <person name="Buee M."/>
            <person name="Carver A."/>
            <person name="Chen C."/>
            <person name="Cichocki N."/>
            <person name="Clum A."/>
            <person name="Culley D."/>
            <person name="Crous P.W."/>
            <person name="Fauchery L."/>
            <person name="Girlanda M."/>
            <person name="Hayes R.D."/>
            <person name="Keri Z."/>
            <person name="LaButti K."/>
            <person name="Lipzen A."/>
            <person name="Lombard V."/>
            <person name="Magnuson J."/>
            <person name="Maillard F."/>
            <person name="Murat C."/>
            <person name="Nolan M."/>
            <person name="Ohm R.A."/>
            <person name="Pangilinan J."/>
            <person name="Pereira M.F."/>
            <person name="Perotto S."/>
            <person name="Peter M."/>
            <person name="Pfister S."/>
            <person name="Riley R."/>
            <person name="Sitrit Y."/>
            <person name="Stielow J.B."/>
            <person name="Szollosi G."/>
            <person name="Zifcakova L."/>
            <person name="Stursova M."/>
            <person name="Spatafora J.W."/>
            <person name="Tedersoo L."/>
            <person name="Vaario L.M."/>
            <person name="Yamada A."/>
            <person name="Yan M."/>
            <person name="Wang P."/>
            <person name="Xu J."/>
            <person name="Bruns T."/>
            <person name="Baldrian P."/>
            <person name="Vilgalys R."/>
            <person name="Dunand C."/>
            <person name="Henrissat B."/>
            <person name="Grigoriev I.V."/>
            <person name="Hibbett D."/>
            <person name="Nagy L.G."/>
            <person name="Martin F.M."/>
        </authorList>
    </citation>
    <scope>NUCLEOTIDE SEQUENCE</scope>
    <source>
        <strain evidence="1">UH-Tt-Lm1</strain>
    </source>
</reference>
<proteinExistence type="predicted"/>
<accession>A0A9P6H588</accession>